<comment type="caution">
    <text evidence="2">The sequence shown here is derived from an EMBL/GenBank/DDBJ whole genome shotgun (WGS) entry which is preliminary data.</text>
</comment>
<proteinExistence type="predicted"/>
<accession>A0A7V5XGB9</accession>
<organism evidence="2">
    <name type="scientific">Thermodesulfobacterium geofontis</name>
    <dbReference type="NCBI Taxonomy" id="1295609"/>
    <lineage>
        <taxon>Bacteria</taxon>
        <taxon>Pseudomonadati</taxon>
        <taxon>Thermodesulfobacteriota</taxon>
        <taxon>Thermodesulfobacteria</taxon>
        <taxon>Thermodesulfobacteriales</taxon>
        <taxon>Thermodesulfobacteriaceae</taxon>
        <taxon>Thermodesulfobacterium</taxon>
    </lineage>
</organism>
<name>A0A7V5XGB9_9BACT</name>
<reference evidence="2" key="1">
    <citation type="journal article" date="2020" name="mSystems">
        <title>Genome- and Community-Level Interaction Insights into Carbon Utilization and Element Cycling Functions of Hydrothermarchaeota in Hydrothermal Sediment.</title>
        <authorList>
            <person name="Zhou Z."/>
            <person name="Liu Y."/>
            <person name="Xu W."/>
            <person name="Pan J."/>
            <person name="Luo Z.H."/>
            <person name="Li M."/>
        </authorList>
    </citation>
    <scope>NUCLEOTIDE SEQUENCE [LARGE SCALE GENOMIC DNA]</scope>
    <source>
        <strain evidence="2">SpSt-106</strain>
    </source>
</reference>
<gene>
    <name evidence="2" type="ORF">ENM15_03955</name>
</gene>
<keyword evidence="1" id="KW-0472">Membrane</keyword>
<dbReference type="EMBL" id="DRWR01000071">
    <property type="protein sequence ID" value="HHQ15955.1"/>
    <property type="molecule type" value="Genomic_DNA"/>
</dbReference>
<evidence type="ECO:0000256" key="1">
    <source>
        <dbReference type="SAM" id="Phobius"/>
    </source>
</evidence>
<keyword evidence="1" id="KW-0812">Transmembrane</keyword>
<evidence type="ECO:0000313" key="2">
    <source>
        <dbReference type="EMBL" id="HHQ15955.1"/>
    </source>
</evidence>
<protein>
    <submittedName>
        <fullName evidence="2">Uncharacterized protein</fullName>
    </submittedName>
</protein>
<keyword evidence="1" id="KW-1133">Transmembrane helix</keyword>
<dbReference type="AlphaFoldDB" id="A0A7V5XGB9"/>
<sequence>MQSQILIYYGQNVTISKDISSIVSFKNGFEKIGLPLIKLLPSKNYSRTYLNFKDPPISAVKNLFVNFLRNRRNWLEEFQNTAYLGLKYRDHKLYGKSFDVPIPYRILVKEVSTIIKTYYKYYSIACAILTVLFFTNVGLPKILPKFIEEVYGQDFLDDLFFAPAFMFTVFESTADLLLGESLEDEVCIVRSFLSFLLWKHAKALLKIPYFKLINAGIKKEFIWITL</sequence>
<feature type="transmembrane region" description="Helical" evidence="1">
    <location>
        <begin position="119"/>
        <end position="139"/>
    </location>
</feature>